<dbReference type="InterPro" id="IPR006076">
    <property type="entry name" value="FAD-dep_OxRdtase"/>
</dbReference>
<evidence type="ECO:0000313" key="5">
    <source>
        <dbReference type="EMBL" id="QCT72997.1"/>
    </source>
</evidence>
<feature type="compositionally biased region" description="Basic residues" evidence="1">
    <location>
        <begin position="470"/>
        <end position="480"/>
    </location>
</feature>
<dbReference type="PANTHER" id="PTHR42720">
    <property type="entry name" value="GLYCEROL-3-PHOSPHATE DEHYDROGENASE"/>
    <property type="match status" value="1"/>
</dbReference>
<evidence type="ECO:0000313" key="6">
    <source>
        <dbReference type="Proteomes" id="UP000218387"/>
    </source>
</evidence>
<dbReference type="SUPFAM" id="SSF51905">
    <property type="entry name" value="FAD/NAD(P)-binding domain"/>
    <property type="match status" value="1"/>
</dbReference>
<dbReference type="InterPro" id="IPR036188">
    <property type="entry name" value="FAD/NAD-bd_sf"/>
</dbReference>
<dbReference type="Pfam" id="PF04972">
    <property type="entry name" value="BON"/>
    <property type="match status" value="1"/>
</dbReference>
<gene>
    <name evidence="5" type="ORF">CPZ25_017230</name>
</gene>
<dbReference type="InterPro" id="IPR007055">
    <property type="entry name" value="BON_dom"/>
</dbReference>
<evidence type="ECO:0000256" key="1">
    <source>
        <dbReference type="SAM" id="MobiDB-lite"/>
    </source>
</evidence>
<dbReference type="EMBL" id="CP029487">
    <property type="protein sequence ID" value="QCT72997.1"/>
    <property type="molecule type" value="Genomic_DNA"/>
</dbReference>
<feature type="domain" description="FAD dependent oxidoreductase" evidence="2">
    <location>
        <begin position="89"/>
        <end position="447"/>
    </location>
</feature>
<protein>
    <submittedName>
        <fullName evidence="5">FAD/NAD(P)-binding oxidoreductase</fullName>
    </submittedName>
</protein>
<dbReference type="AlphaFoldDB" id="A0A4P9CBP4"/>
<dbReference type="Pfam" id="PF04324">
    <property type="entry name" value="Fer2_BFD"/>
    <property type="match status" value="1"/>
</dbReference>
<organism evidence="5 6">
    <name type="scientific">Eubacterium maltosivorans</name>
    <dbReference type="NCBI Taxonomy" id="2041044"/>
    <lineage>
        <taxon>Bacteria</taxon>
        <taxon>Bacillati</taxon>
        <taxon>Bacillota</taxon>
        <taxon>Clostridia</taxon>
        <taxon>Eubacteriales</taxon>
        <taxon>Eubacteriaceae</taxon>
        <taxon>Eubacterium</taxon>
    </lineage>
</organism>
<dbReference type="Gene3D" id="3.30.9.10">
    <property type="entry name" value="D-Amino Acid Oxidase, subunit A, domain 2"/>
    <property type="match status" value="1"/>
</dbReference>
<dbReference type="InterPro" id="IPR041854">
    <property type="entry name" value="BFD-like_2Fe2S-bd_dom_sf"/>
</dbReference>
<dbReference type="KEGG" id="emt:CPZ25_017230"/>
<feature type="domain" description="BFD-like [2Fe-2S]-binding" evidence="3">
    <location>
        <begin position="499"/>
        <end position="553"/>
    </location>
</feature>
<evidence type="ECO:0000259" key="3">
    <source>
        <dbReference type="Pfam" id="PF04324"/>
    </source>
</evidence>
<dbReference type="RefSeq" id="WP_096920087.1">
    <property type="nucleotide sequence ID" value="NZ_CP029487.1"/>
</dbReference>
<proteinExistence type="predicted"/>
<keyword evidence="6" id="KW-1185">Reference proteome</keyword>
<dbReference type="Pfam" id="PF01266">
    <property type="entry name" value="DAO"/>
    <property type="match status" value="1"/>
</dbReference>
<feature type="region of interest" description="Disordered" evidence="1">
    <location>
        <begin position="461"/>
        <end position="481"/>
    </location>
</feature>
<reference evidence="5 6" key="1">
    <citation type="submission" date="2018-05" db="EMBL/GenBank/DDBJ databases">
        <title>Genome comparison of Eubacterium sp.</title>
        <authorList>
            <person name="Feng Y."/>
            <person name="Sanchez-Andrea I."/>
            <person name="Stams A.J.M."/>
            <person name="De Vos W.M."/>
        </authorList>
    </citation>
    <scope>NUCLEOTIDE SEQUENCE [LARGE SCALE GENOMIC DNA]</scope>
    <source>
        <strain evidence="5 6">YI</strain>
    </source>
</reference>
<dbReference type="CDD" id="cd19946">
    <property type="entry name" value="GlpA-like_Fer2_BFD-like"/>
    <property type="match status" value="1"/>
</dbReference>
<dbReference type="InterPro" id="IPR052745">
    <property type="entry name" value="G3P_Oxidase/Oxidoreductase"/>
</dbReference>
<dbReference type="Gene3D" id="3.50.50.60">
    <property type="entry name" value="FAD/NAD(P)-binding domain"/>
    <property type="match status" value="1"/>
</dbReference>
<dbReference type="Gene3D" id="1.10.10.1100">
    <property type="entry name" value="BFD-like [2Fe-2S]-binding domain"/>
    <property type="match status" value="1"/>
</dbReference>
<accession>A0A4P9CBP4</accession>
<sequence length="587" mass="64161">MQETIEQEVKKAFPDIPVSLSVDARKIVTVTGECDTWDQVVDIGHLIAKQEGVRNVVNELSVKGMEVPKKDYTAYREQGEAIGVIDDVDVLIIGAGISGCGIARELSKYQLSILVAEMSDDVATGATKANNGNIHPGHAAKPGSLKARLNVKGNRMYTRWAEELGFELQRCGSMGVITEEVLRPALKAAYDVAVLNGVDGVELVDGARALEIEPRLADAGVTEPLEALWLPSMGLVEPYEVAVALAENAADNGVRFLFNCTVADILTENGETRGVVSSRGIIRARYVINCAGVYADEMSAMAGDKSYTIHPRKGTIAILDKNKAPEFDVITEITTLERIHRKKNAESKGGGMCRTPEWNILLGPSATETPDKEDNATTEADLRYAMGINQNERTGYGDIIRIFAGTRPADYKEDFVIEMSDVTHGFINVGAIQSPGLASAPAIAELVENILLEDMAACGSPAQKNQRYNPSHKKRRNFRHLSREEQDALIRQDPRYGRIICRCESITEGEILDAIHSPVIPQSIDAIKRRTRAGMGRCQGGFCQPRVLEILARELGREWIQINLRNEGTNILVDTSRPAAQKEGEAL</sequence>
<dbReference type="PANTHER" id="PTHR42720:SF1">
    <property type="entry name" value="GLYCEROL 3-PHOSPHATE OXIDASE"/>
    <property type="match status" value="1"/>
</dbReference>
<evidence type="ECO:0000259" key="4">
    <source>
        <dbReference type="Pfam" id="PF04972"/>
    </source>
</evidence>
<dbReference type="Proteomes" id="UP000218387">
    <property type="component" value="Chromosome"/>
</dbReference>
<name>A0A4P9CBP4_EUBML</name>
<feature type="domain" description="BON" evidence="4">
    <location>
        <begin position="3"/>
        <end position="63"/>
    </location>
</feature>
<evidence type="ECO:0000259" key="2">
    <source>
        <dbReference type="Pfam" id="PF01266"/>
    </source>
</evidence>
<dbReference type="InterPro" id="IPR007419">
    <property type="entry name" value="BFD-like_2Fe2S-bd_dom"/>
</dbReference>